<evidence type="ECO:0000256" key="4">
    <source>
        <dbReference type="ARBA" id="ARBA00023145"/>
    </source>
</evidence>
<name>A0A373FTY0_COMTE</name>
<sequence>MIQTVFRSSWRSLSLVAAAALAACGGSDSPAPEAQSKYKAEIRRTTMGVPHIKAQDWGGLGYGSGYAQAQDNLCTLADSFVTYRGERSQYFGGDATAVYDSTIDRPRNIDSDFFFRHVVSADMIAQMEKAQPDNLLQLVDGYVAGYNRLLAETKKGGDRHAACAKEAWLQPITNDDVWRRMYTANLAGGLSNFVAAIANAQPPAATKTAALSSKPSAKAKSLRAKEAKAAEVQLAMLKPGTVKTPALQVGGTTGIGSNMYGFGQQVTGGDSSVLFGNPHWYWKGPDRFYQQQLTIPGKMDVSGASFLGMPLVLIGFNNDVAWSHTVSTARRFGFFFYQLSSSDPTQYMRDGQPKAMQASEISVKVRNASGGTDTVKRTLYKTEHGPVLTLAAMNPALGWNSQYVLAIRDINAYNFRTFRNWLRWNQAKSLDEFIQIQKEEAAIPWVNTVAAGRGSAQVWYADIGAVPNAPPALLKACASPLSAALNASLPEVPVLVGSSSQCDWVKDADSVQDGAIGPARMPSLKRDDYVGNMNDSYWLSNAKAPLTGYPSIFGSTSSAQSLRTRLGHTMALQRLEGSDGYAGKNASSEIVRQMVLDSRIYSTKFKDEALQLVCDKATVSVSGTEVPVTEACQVLMQWNGVGDSQAKGSHIWDEFWSRVASQIKATELYQTPFSSSDPINTPNGIKASAQSALKFAFGQAVQAVNTGGVAMAAERGSLLYSKKAGTTTALYGGCGNVGYFTINCSENSISSGNYSMDGQPHGNSYMQVVSFPAAGVEAHTFLTFSLSDDPKNPHYADYTQAYGAKQWVRQPFTDSAIAADKNYSTQTVSE</sequence>
<dbReference type="SMR" id="A0A373FTY0"/>
<dbReference type="Gene3D" id="3.60.20.10">
    <property type="entry name" value="Glutamine Phosphoribosylpyrophosphate, subunit 1, domain 1"/>
    <property type="match status" value="1"/>
</dbReference>
<dbReference type="Gene3D" id="1.10.1400.10">
    <property type="match status" value="1"/>
</dbReference>
<keyword evidence="2 5" id="KW-0732">Signal</keyword>
<dbReference type="Pfam" id="PF01804">
    <property type="entry name" value="Penicil_amidase"/>
    <property type="match status" value="1"/>
</dbReference>
<evidence type="ECO:0000313" key="7">
    <source>
        <dbReference type="Proteomes" id="UP000261948"/>
    </source>
</evidence>
<dbReference type="Gene3D" id="2.30.120.10">
    <property type="match status" value="1"/>
</dbReference>
<evidence type="ECO:0000256" key="3">
    <source>
        <dbReference type="ARBA" id="ARBA00022801"/>
    </source>
</evidence>
<comment type="similarity">
    <text evidence="1">Belongs to the peptidase S45 family.</text>
</comment>
<dbReference type="PANTHER" id="PTHR34218">
    <property type="entry name" value="PEPTIDASE S45 PENICILLIN AMIDASE"/>
    <property type="match status" value="1"/>
</dbReference>
<keyword evidence="3" id="KW-0378">Hydrolase</keyword>
<evidence type="ECO:0000313" key="6">
    <source>
        <dbReference type="EMBL" id="RGE46859.1"/>
    </source>
</evidence>
<dbReference type="PROSITE" id="PS51257">
    <property type="entry name" value="PROKAR_LIPOPROTEIN"/>
    <property type="match status" value="1"/>
</dbReference>
<dbReference type="InterPro" id="IPR029055">
    <property type="entry name" value="Ntn_hydrolases_N"/>
</dbReference>
<reference evidence="6 7" key="1">
    <citation type="submission" date="2018-08" db="EMBL/GenBank/DDBJ databases">
        <title>Comamonas testosteroni strain SWCO2.</title>
        <authorList>
            <person name="Jiang N."/>
            <person name="Zhang X.Z."/>
        </authorList>
    </citation>
    <scope>NUCLEOTIDE SEQUENCE [LARGE SCALE GENOMIC DNA]</scope>
    <source>
        <strain evidence="6 7">SWCO2</strain>
    </source>
</reference>
<comment type="caution">
    <text evidence="6">The sequence shown here is derived from an EMBL/GenBank/DDBJ whole genome shotgun (WGS) entry which is preliminary data.</text>
</comment>
<dbReference type="InterPro" id="IPR023343">
    <property type="entry name" value="Penicillin_amidase_dom1"/>
</dbReference>
<dbReference type="Gene3D" id="1.10.439.10">
    <property type="entry name" value="Penicillin Amidohydrolase, domain 1"/>
    <property type="match status" value="1"/>
</dbReference>
<feature type="chain" id="PRO_5016706593" evidence="5">
    <location>
        <begin position="23"/>
        <end position="830"/>
    </location>
</feature>
<protein>
    <submittedName>
        <fullName evidence="6">Penicillin acylase family protein</fullName>
    </submittedName>
</protein>
<dbReference type="Proteomes" id="UP000261948">
    <property type="component" value="Unassembled WGS sequence"/>
</dbReference>
<keyword evidence="4" id="KW-0865">Zymogen</keyword>
<evidence type="ECO:0000256" key="5">
    <source>
        <dbReference type="SAM" id="SignalP"/>
    </source>
</evidence>
<dbReference type="OrthoDB" id="9760084at2"/>
<evidence type="ECO:0000256" key="1">
    <source>
        <dbReference type="ARBA" id="ARBA00006586"/>
    </source>
</evidence>
<dbReference type="InterPro" id="IPR002692">
    <property type="entry name" value="S45"/>
</dbReference>
<dbReference type="EMBL" id="QURR01000001">
    <property type="protein sequence ID" value="RGE46859.1"/>
    <property type="molecule type" value="Genomic_DNA"/>
</dbReference>
<dbReference type="AlphaFoldDB" id="A0A373FTY0"/>
<accession>A0A373FTY0</accession>
<dbReference type="GO" id="GO:0017000">
    <property type="term" value="P:antibiotic biosynthetic process"/>
    <property type="evidence" value="ECO:0007669"/>
    <property type="project" value="InterPro"/>
</dbReference>
<dbReference type="GO" id="GO:0016811">
    <property type="term" value="F:hydrolase activity, acting on carbon-nitrogen (but not peptide) bonds, in linear amides"/>
    <property type="evidence" value="ECO:0007669"/>
    <property type="project" value="InterPro"/>
</dbReference>
<evidence type="ECO:0000256" key="2">
    <source>
        <dbReference type="ARBA" id="ARBA00022729"/>
    </source>
</evidence>
<dbReference type="InterPro" id="IPR043147">
    <property type="entry name" value="Penicillin_amidase_A-knob"/>
</dbReference>
<keyword evidence="7" id="KW-1185">Reference proteome</keyword>
<gene>
    <name evidence="6" type="ORF">DZC30_00090</name>
</gene>
<proteinExistence type="inferred from homology"/>
<dbReference type="SUPFAM" id="SSF56235">
    <property type="entry name" value="N-terminal nucleophile aminohydrolases (Ntn hydrolases)"/>
    <property type="match status" value="1"/>
</dbReference>
<organism evidence="6 7">
    <name type="scientific">Comamonas testosteroni</name>
    <name type="common">Pseudomonas testosteroni</name>
    <dbReference type="NCBI Taxonomy" id="285"/>
    <lineage>
        <taxon>Bacteria</taxon>
        <taxon>Pseudomonadati</taxon>
        <taxon>Pseudomonadota</taxon>
        <taxon>Betaproteobacteria</taxon>
        <taxon>Burkholderiales</taxon>
        <taxon>Comamonadaceae</taxon>
        <taxon>Comamonas</taxon>
    </lineage>
</organism>
<dbReference type="PANTHER" id="PTHR34218:SF3">
    <property type="entry name" value="ACYL-HOMOSERINE LACTONE ACYLASE PVDQ"/>
    <property type="match status" value="1"/>
</dbReference>
<feature type="signal peptide" evidence="5">
    <location>
        <begin position="1"/>
        <end position="22"/>
    </location>
</feature>
<dbReference type="InterPro" id="IPR043146">
    <property type="entry name" value="Penicillin_amidase_N_B-knob"/>
</dbReference>